<gene>
    <name evidence="5" type="ORF">BO87DRAFT_299048</name>
</gene>
<evidence type="ECO:0000313" key="5">
    <source>
        <dbReference type="EMBL" id="PYH38682.1"/>
    </source>
</evidence>
<dbReference type="InterPro" id="IPR003593">
    <property type="entry name" value="AAA+_ATPase"/>
</dbReference>
<dbReference type="PANTHER" id="PTHR43392">
    <property type="entry name" value="AAA-TYPE ATPASE FAMILY PROTEIN / ANKYRIN REPEAT FAMILY PROTEIN"/>
    <property type="match status" value="1"/>
</dbReference>
<dbReference type="AlphaFoldDB" id="A0A318ZSL9"/>
<dbReference type="InterPro" id="IPR027417">
    <property type="entry name" value="P-loop_NTPase"/>
</dbReference>
<dbReference type="PRINTS" id="PR00819">
    <property type="entry name" value="CBXCFQXSUPER"/>
</dbReference>
<dbReference type="InterPro" id="IPR003959">
    <property type="entry name" value="ATPase_AAA_core"/>
</dbReference>
<organism evidence="5 6">
    <name type="scientific">Aspergillus neoniger (strain CBS 115656)</name>
    <dbReference type="NCBI Taxonomy" id="1448310"/>
    <lineage>
        <taxon>Eukaryota</taxon>
        <taxon>Fungi</taxon>
        <taxon>Dikarya</taxon>
        <taxon>Ascomycota</taxon>
        <taxon>Pezizomycotina</taxon>
        <taxon>Eurotiomycetes</taxon>
        <taxon>Eurotiomycetidae</taxon>
        <taxon>Eurotiales</taxon>
        <taxon>Aspergillaceae</taxon>
        <taxon>Aspergillus</taxon>
        <taxon>Aspergillus subgen. Circumdati</taxon>
    </lineage>
</organism>
<name>A0A318ZSL9_ASPNB</name>
<dbReference type="SUPFAM" id="SSF52540">
    <property type="entry name" value="P-loop containing nucleoside triphosphate hydrolases"/>
    <property type="match status" value="3"/>
</dbReference>
<dbReference type="Pfam" id="PF00004">
    <property type="entry name" value="AAA"/>
    <property type="match status" value="2"/>
</dbReference>
<dbReference type="FunFam" id="3.40.50.300:FF:000216">
    <property type="entry name" value="Type VII secretion ATPase EccA"/>
    <property type="match status" value="2"/>
</dbReference>
<proteinExistence type="inferred from homology"/>
<dbReference type="SMART" id="SM00382">
    <property type="entry name" value="AAA"/>
    <property type="match status" value="3"/>
</dbReference>
<comment type="similarity">
    <text evidence="1">Belongs to the CbxX/CfxQ family.</text>
</comment>
<dbReference type="RefSeq" id="XP_025484160.1">
    <property type="nucleotide sequence ID" value="XM_025619080.1"/>
</dbReference>
<keyword evidence="5" id="KW-0378">Hydrolase</keyword>
<dbReference type="GeneID" id="37121536"/>
<dbReference type="OrthoDB" id="2423195at2759"/>
<feature type="domain" description="AAA+ ATPase" evidence="4">
    <location>
        <begin position="353"/>
        <end position="501"/>
    </location>
</feature>
<dbReference type="CDD" id="cd00009">
    <property type="entry name" value="AAA"/>
    <property type="match status" value="2"/>
</dbReference>
<dbReference type="Pfam" id="PF17866">
    <property type="entry name" value="AAA_lid_6"/>
    <property type="match status" value="1"/>
</dbReference>
<evidence type="ECO:0000256" key="1">
    <source>
        <dbReference type="ARBA" id="ARBA00010378"/>
    </source>
</evidence>
<evidence type="ECO:0000313" key="6">
    <source>
        <dbReference type="Proteomes" id="UP000247647"/>
    </source>
</evidence>
<feature type="domain" description="AAA+ ATPase" evidence="4">
    <location>
        <begin position="630"/>
        <end position="773"/>
    </location>
</feature>
<dbReference type="Proteomes" id="UP000247647">
    <property type="component" value="Unassembled WGS sequence"/>
</dbReference>
<keyword evidence="2" id="KW-0547">Nucleotide-binding</keyword>
<sequence>MDLKFDDQAIEDLEANVNDMDDESPSRLEWLRQKRLLAGLQLSKNEQRLERLMDRVMCLIGQENIKAQFLALKARIEADKARGEDFKNAHHNIIITGSIGTGKTIVAKIYAEFLACFGLAARSISHYSGFHVACKKFHRWLPSEGVCLVMFINRADQLTTHPTVTDEFLTIMRNYDGDIVVILIGPHKGFSDTGASRLFTMKLALEDHSDEEIHRLLVRILKKAKLHVEGGWGGPYLKILTRRICRTRSENGFDNILALRTVLELVMNRQGLRLRQSLGDTAARRAKEPNYNYLTKLDLLGPEPVNKLRDSEAWKQLQDMIGFQEVKEMVDELVHQANTNHHRELQGLPPLDIPLNKVFLGPPGTGKTTVAKLYGQIITEIGLLSGDEVVVKDPSDFIGQYIGDSEANTKDILRATKGKVLIIDDAHMLYQGTGHGANCSDSFRLAVVDTLVTNTSNEPGDDRCIILIGYPDPMKEFFNNSNPGLRRRFPLEEAFHFEDYSVDQLAMILDQKMSNDEIEATDQARKVALEVLARARDRPNFGNGGDVENLLGKAKAAFYMRVKGVRNRKGKKIEASDFDPEHDRAFNGSKACDSLLSSMIGMDSIISLFRSYQKVSSGMRSQGIDPRPYIPFAFVFKGPPGTGKTTTARILGDIFYEMGFLSTSEVIDCSATDLIGEYVGQTGPKVINLLERALGKVLFIDEAYRLAGKSTGNCSSFANEAVGELVDCMTKPRYSRKLVIVLAGYSDDMDRLLHMNTGLRSRFPTDIVFPSMSPAHCLEYLEVQLGKLQIRVDRSPTMSEWEDSTVRDLFAQLQKTRSWANARDVETLARNIVFEVYKSQRGTSDSDLSVSMDDIMNCLDDMLDQRGQSSE</sequence>
<dbReference type="Gene3D" id="3.40.50.300">
    <property type="entry name" value="P-loop containing nucleotide triphosphate hydrolases"/>
    <property type="match status" value="3"/>
</dbReference>
<feature type="domain" description="AAA+ ATPase" evidence="4">
    <location>
        <begin position="89"/>
        <end position="219"/>
    </location>
</feature>
<dbReference type="GO" id="GO:0005524">
    <property type="term" value="F:ATP binding"/>
    <property type="evidence" value="ECO:0007669"/>
    <property type="project" value="UniProtKB-KW"/>
</dbReference>
<dbReference type="EMBL" id="KZ821447">
    <property type="protein sequence ID" value="PYH38682.1"/>
    <property type="molecule type" value="Genomic_DNA"/>
</dbReference>
<dbReference type="InterPro" id="IPR000641">
    <property type="entry name" value="CbxX/CfxQ"/>
</dbReference>
<keyword evidence="3" id="KW-0067">ATP-binding</keyword>
<accession>A0A318ZSL9</accession>
<keyword evidence="6" id="KW-1185">Reference proteome</keyword>
<evidence type="ECO:0000259" key="4">
    <source>
        <dbReference type="SMART" id="SM00382"/>
    </source>
</evidence>
<dbReference type="PANTHER" id="PTHR43392:SF2">
    <property type="entry name" value="AAA-TYPE ATPASE FAMILY PROTEIN _ ANKYRIN REPEAT FAMILY PROTEIN"/>
    <property type="match status" value="1"/>
</dbReference>
<reference evidence="5" key="1">
    <citation type="submission" date="2016-12" db="EMBL/GenBank/DDBJ databases">
        <title>The genomes of Aspergillus section Nigri reveals drivers in fungal speciation.</title>
        <authorList>
            <consortium name="DOE Joint Genome Institute"/>
            <person name="Vesth T.C."/>
            <person name="Nybo J."/>
            <person name="Theobald S."/>
            <person name="Brandl J."/>
            <person name="Frisvad J.C."/>
            <person name="Nielsen K.F."/>
            <person name="Lyhne E.K."/>
            <person name="Kogle M.E."/>
            <person name="Kuo A."/>
            <person name="Riley R."/>
            <person name="Clum A."/>
            <person name="Nolan M."/>
            <person name="Lipzen A."/>
            <person name="Salamov A."/>
            <person name="Henrissat B."/>
            <person name="Wiebenga A."/>
            <person name="De Vries R.P."/>
            <person name="Grigoriev I.V."/>
            <person name="Mortensen U.H."/>
            <person name="Andersen M.R."/>
            <person name="Baker S.E."/>
        </authorList>
    </citation>
    <scope>NUCLEOTIDE SEQUENCE [LARGE SCALE GENOMIC DNA]</scope>
    <source>
        <strain evidence="5">CBS 115656</strain>
    </source>
</reference>
<dbReference type="Gene3D" id="1.10.8.60">
    <property type="match status" value="2"/>
</dbReference>
<dbReference type="InterPro" id="IPR041627">
    <property type="entry name" value="AAA_lid_6"/>
</dbReference>
<dbReference type="InterPro" id="IPR050773">
    <property type="entry name" value="CbxX/CfxQ_RuBisCO_ESX"/>
</dbReference>
<evidence type="ECO:0000256" key="3">
    <source>
        <dbReference type="ARBA" id="ARBA00022840"/>
    </source>
</evidence>
<evidence type="ECO:0000256" key="2">
    <source>
        <dbReference type="ARBA" id="ARBA00022741"/>
    </source>
</evidence>
<protein>
    <submittedName>
        <fullName evidence="5">P-loop containing nucleoside triphosphate hydrolase protein</fullName>
    </submittedName>
</protein>
<dbReference type="GO" id="GO:0016887">
    <property type="term" value="F:ATP hydrolysis activity"/>
    <property type="evidence" value="ECO:0007669"/>
    <property type="project" value="InterPro"/>
</dbReference>